<name>K8E7S9_CARML</name>
<evidence type="ECO:0000256" key="1">
    <source>
        <dbReference type="SAM" id="Phobius"/>
    </source>
</evidence>
<gene>
    <name evidence="2" type="ORF">BN424_3620</name>
</gene>
<reference evidence="3" key="1">
    <citation type="journal article" date="2013" name="Genome Announc.">
        <title>Complete Chromosome Sequence of Carnobacterium maltaromaticum LMA 28.</title>
        <authorList>
            <person name="Cailliez-Grimal C."/>
            <person name="Chaillou S."/>
            <person name="Anba-Mondoloni J."/>
            <person name="Loux V."/>
            <person name="Afzal M.I."/>
            <person name="Rahman A."/>
            <person name="Kergourlay G."/>
            <person name="Champomier-Verges M.C."/>
            <person name="Zagorec M."/>
            <person name="Dalgaard P."/>
            <person name="Leisner J.J."/>
            <person name="Prevost H."/>
            <person name="Revol-Junelles A.M."/>
            <person name="Borges F."/>
        </authorList>
    </citation>
    <scope>NUCLEOTIDE SEQUENCE</scope>
    <source>
        <strain evidence="3">LMA28</strain>
    </source>
</reference>
<feature type="transmembrane region" description="Helical" evidence="1">
    <location>
        <begin position="178"/>
        <end position="196"/>
    </location>
</feature>
<dbReference type="Proteomes" id="UP000000212">
    <property type="component" value="Chromosome"/>
</dbReference>
<keyword evidence="3" id="KW-1185">Reference proteome</keyword>
<protein>
    <submittedName>
        <fullName evidence="2">ABC-2 type transporter family protein</fullName>
    </submittedName>
</protein>
<dbReference type="AlphaFoldDB" id="K8E7S9"/>
<keyword evidence="1" id="KW-1133">Transmembrane helix</keyword>
<dbReference type="RefSeq" id="WP_015077913.1">
    <property type="nucleotide sequence ID" value="NC_019425.2"/>
</dbReference>
<feature type="transmembrane region" description="Helical" evidence="1">
    <location>
        <begin position="227"/>
        <end position="245"/>
    </location>
</feature>
<accession>K8E7S9</accession>
<sequence length="261" mass="30097">MEWLRLAKIQFMLEWKTKIGYGMSTISDIILYIITYLVVMFVYNSNGMAKFYKVDDNYSSVLLLIGFIFWNVGCISLDMSSQTIESDSKAGIIENEIQSKYSFPIIIWIRSLCVTLFSYIYLFVLVVATNFFVGLSLFNVIALIVNLLLVSFISNIGMFGIGLLFGSASMRFKRIGQWIVIFQALLLFVSNIAMPMTNIFQKIAPFGFGIELSRNIFLGLSLELETIILYILINSFWFILGYFAFNYSIFRERKYGSFEQF</sequence>
<evidence type="ECO:0000313" key="2">
    <source>
        <dbReference type="EMBL" id="CCO13025.2"/>
    </source>
</evidence>
<organism evidence="2 3">
    <name type="scientific">Carnobacterium maltaromaticum LMA28</name>
    <dbReference type="NCBI Taxonomy" id="1234679"/>
    <lineage>
        <taxon>Bacteria</taxon>
        <taxon>Bacillati</taxon>
        <taxon>Bacillota</taxon>
        <taxon>Bacilli</taxon>
        <taxon>Lactobacillales</taxon>
        <taxon>Carnobacteriaceae</taxon>
        <taxon>Carnobacterium</taxon>
    </lineage>
</organism>
<dbReference type="eggNOG" id="ENOG5032STB">
    <property type="taxonomic scope" value="Bacteria"/>
</dbReference>
<feature type="transmembrane region" description="Helical" evidence="1">
    <location>
        <begin position="58"/>
        <end position="80"/>
    </location>
</feature>
<dbReference type="EMBL" id="HE999757">
    <property type="protein sequence ID" value="CCO13025.2"/>
    <property type="molecule type" value="Genomic_DNA"/>
</dbReference>
<feature type="transmembrane region" description="Helical" evidence="1">
    <location>
        <begin position="21"/>
        <end position="43"/>
    </location>
</feature>
<evidence type="ECO:0000313" key="3">
    <source>
        <dbReference type="Proteomes" id="UP000000212"/>
    </source>
</evidence>
<dbReference type="STRING" id="1234679.BN424_3620"/>
<keyword evidence="1" id="KW-0812">Transmembrane</keyword>
<dbReference type="OrthoDB" id="2290207at2"/>
<keyword evidence="1" id="KW-0472">Membrane</keyword>
<dbReference type="KEGG" id="cml:BN424_3620"/>
<feature type="transmembrane region" description="Helical" evidence="1">
    <location>
        <begin position="101"/>
        <end position="128"/>
    </location>
</feature>
<feature type="transmembrane region" description="Helical" evidence="1">
    <location>
        <begin position="140"/>
        <end position="166"/>
    </location>
</feature>
<dbReference type="HOGENOM" id="CLU_090939_0_0_9"/>
<proteinExistence type="predicted"/>